<evidence type="ECO:0000256" key="3">
    <source>
        <dbReference type="SAM" id="MobiDB-lite"/>
    </source>
</evidence>
<dbReference type="Pfam" id="PF04012">
    <property type="entry name" value="PspA_IM30"/>
    <property type="match status" value="1"/>
</dbReference>
<comment type="similarity">
    <text evidence="1">Belongs to the PspA/Vipp/IM30 family.</text>
</comment>
<name>A0ABP8KT95_9MICO</name>
<comment type="caution">
    <text evidence="4">The sequence shown here is derived from an EMBL/GenBank/DDBJ whole genome shotgun (WGS) entry which is preliminary data.</text>
</comment>
<dbReference type="Gene3D" id="1.10.357.10">
    <property type="entry name" value="Tetracycline Repressor, domain 2"/>
    <property type="match status" value="1"/>
</dbReference>
<feature type="coiled-coil region" evidence="2">
    <location>
        <begin position="132"/>
        <end position="205"/>
    </location>
</feature>
<evidence type="ECO:0000256" key="1">
    <source>
        <dbReference type="ARBA" id="ARBA00043985"/>
    </source>
</evidence>
<evidence type="ECO:0000313" key="4">
    <source>
        <dbReference type="EMBL" id="GAA4414940.1"/>
    </source>
</evidence>
<accession>A0ABP8KT95</accession>
<dbReference type="EMBL" id="BAABGN010000001">
    <property type="protein sequence ID" value="GAA4414940.1"/>
    <property type="molecule type" value="Genomic_DNA"/>
</dbReference>
<organism evidence="4 5">
    <name type="scientific">Georgenia halophila</name>
    <dbReference type="NCBI Taxonomy" id="620889"/>
    <lineage>
        <taxon>Bacteria</taxon>
        <taxon>Bacillati</taxon>
        <taxon>Actinomycetota</taxon>
        <taxon>Actinomycetes</taxon>
        <taxon>Micrococcales</taxon>
        <taxon>Bogoriellaceae</taxon>
        <taxon>Georgenia</taxon>
    </lineage>
</organism>
<dbReference type="InterPro" id="IPR007157">
    <property type="entry name" value="PspA_VIPP1"/>
</dbReference>
<dbReference type="PANTHER" id="PTHR31088">
    <property type="entry name" value="MEMBRANE-ASSOCIATED PROTEIN VIPP1, CHLOROPLASTIC"/>
    <property type="match status" value="1"/>
</dbReference>
<sequence>MAEKQSILGRVAQLTRANLNAILDRAEDPQKMLDQLVRDYTSSIAEAEDAVAVTIGNLRLAEQDHAADLAEARDWGQKALAASNKASELRSSDPDEAARFENLAKIAIGKQITAENEAKEVEPMIDSQNEVVEKLKNGLVQMRSKLEDLKSKRDQLVARAKTAEAQATVQGAISSINVMDPTSEISRYEEQVRREEARVAGHAELQDTSLESQFAELEDYGRNAEVEARLAALQAGSPTGQIGAGEEQATGSAAPEEDRTTY</sequence>
<protein>
    <submittedName>
        <fullName evidence="4">PspA/IM30 family protein</fullName>
    </submittedName>
</protein>
<dbReference type="Proteomes" id="UP001500622">
    <property type="component" value="Unassembled WGS sequence"/>
</dbReference>
<reference evidence="5" key="1">
    <citation type="journal article" date="2019" name="Int. J. Syst. Evol. Microbiol.">
        <title>The Global Catalogue of Microorganisms (GCM) 10K type strain sequencing project: providing services to taxonomists for standard genome sequencing and annotation.</title>
        <authorList>
            <consortium name="The Broad Institute Genomics Platform"/>
            <consortium name="The Broad Institute Genome Sequencing Center for Infectious Disease"/>
            <person name="Wu L."/>
            <person name="Ma J."/>
        </authorList>
    </citation>
    <scope>NUCLEOTIDE SEQUENCE [LARGE SCALE GENOMIC DNA]</scope>
    <source>
        <strain evidence="5">JCM 17810</strain>
    </source>
</reference>
<proteinExistence type="inferred from homology"/>
<gene>
    <name evidence="4" type="ORF">GCM10023169_00780</name>
</gene>
<keyword evidence="2" id="KW-0175">Coiled coil</keyword>
<dbReference type="RefSeq" id="WP_345214505.1">
    <property type="nucleotide sequence ID" value="NZ_BAABGN010000001.1"/>
</dbReference>
<evidence type="ECO:0000256" key="2">
    <source>
        <dbReference type="SAM" id="Coils"/>
    </source>
</evidence>
<feature type="region of interest" description="Disordered" evidence="3">
    <location>
        <begin position="233"/>
        <end position="262"/>
    </location>
</feature>
<dbReference type="PANTHER" id="PTHR31088:SF6">
    <property type="entry name" value="PHAGE SHOCK PROTEIN A"/>
    <property type="match status" value="1"/>
</dbReference>
<evidence type="ECO:0000313" key="5">
    <source>
        <dbReference type="Proteomes" id="UP001500622"/>
    </source>
</evidence>
<keyword evidence="5" id="KW-1185">Reference proteome</keyword>